<dbReference type="AlphaFoldDB" id="F0UFB8"/>
<evidence type="ECO:0000313" key="1">
    <source>
        <dbReference type="EMBL" id="EGC44922.1"/>
    </source>
</evidence>
<reference evidence="2" key="1">
    <citation type="submission" date="2008-07" db="EMBL/GenBank/DDBJ databases">
        <title>Annotation of Ajellomyces capsulatus strain H88.</title>
        <authorList>
            <person name="Champion M."/>
            <person name="Cuomo C."/>
            <person name="Ma L.-J."/>
            <person name="Henn M.R."/>
            <person name="Sil A."/>
            <person name="Goldman B."/>
            <person name="Young S.K."/>
            <person name="Kodira C.D."/>
            <person name="Zeng Q."/>
            <person name="Koehrsen M."/>
            <person name="Alvarado L."/>
            <person name="Berlin A."/>
            <person name="Borenstein D."/>
            <person name="Chen Z."/>
            <person name="Engels R."/>
            <person name="Freedman E."/>
            <person name="Gellesch M."/>
            <person name="Goldberg J."/>
            <person name="Griggs A."/>
            <person name="Gujja S."/>
            <person name="Heiman D."/>
            <person name="Hepburn T."/>
            <person name="Howarth C."/>
            <person name="Jen D."/>
            <person name="Larson L."/>
            <person name="Lewis B."/>
            <person name="Mehta T."/>
            <person name="Park D."/>
            <person name="Pearson M."/>
            <person name="Roberts A."/>
            <person name="Saif S."/>
            <person name="Shea T."/>
            <person name="Shenoy N."/>
            <person name="Sisk P."/>
            <person name="Stolte C."/>
            <person name="Sykes S."/>
            <person name="Walk T."/>
            <person name="White J."/>
            <person name="Yandava C."/>
            <person name="Klein B."/>
            <person name="McEwen J.G."/>
            <person name="Puccia R."/>
            <person name="Goldman G.H."/>
            <person name="Felipe M.S."/>
            <person name="Nino-Vega G."/>
            <person name="San-Blas G."/>
            <person name="Taylor J."/>
            <person name="Mendoza L."/>
            <person name="Galagan J."/>
            <person name="Nusbaum C."/>
            <person name="Birren B."/>
        </authorList>
    </citation>
    <scope>NUCLEOTIDE SEQUENCE [LARGE SCALE GENOMIC DNA]</scope>
    <source>
        <strain evidence="2">H88</strain>
    </source>
</reference>
<sequence length="238" mass="26753">MRPVAAATYRYLGRDRLIQARVHALVCKHTCLLISPGVSWKLLWRRHYPERINNCREWYKDRIGTPQRSPFAASSNHYLSGCVTSIFLKLIVSNPYPAASTLIMRFCETSRTHVKHPLQSGSMVERSGQDRYITSVIAGWKQVFAILLDHMAAGHIICDLYKSFMLGFGICVDVEAAVYPYRVRLPLFSPSLKKPKSTSALADDVSTISSAPINGPARQSWDCASNTQHPILEHIHTA</sequence>
<proteinExistence type="predicted"/>
<dbReference type="HOGENOM" id="CLU_1165549_0_0_1"/>
<dbReference type="Proteomes" id="UP000008142">
    <property type="component" value="Unassembled WGS sequence"/>
</dbReference>
<name>F0UFB8_AJEC8</name>
<dbReference type="EMBL" id="DS990638">
    <property type="protein sequence ID" value="EGC44922.1"/>
    <property type="molecule type" value="Genomic_DNA"/>
</dbReference>
<gene>
    <name evidence="1" type="ORF">HCEG_04137</name>
</gene>
<protein>
    <submittedName>
        <fullName evidence="1">Predicted protein</fullName>
    </submittedName>
</protein>
<organism evidence="2">
    <name type="scientific">Ajellomyces capsulatus (strain H88)</name>
    <name type="common">Darling's disease fungus</name>
    <name type="synonym">Histoplasma capsulatum</name>
    <dbReference type="NCBI Taxonomy" id="544711"/>
    <lineage>
        <taxon>Eukaryota</taxon>
        <taxon>Fungi</taxon>
        <taxon>Dikarya</taxon>
        <taxon>Ascomycota</taxon>
        <taxon>Pezizomycotina</taxon>
        <taxon>Eurotiomycetes</taxon>
        <taxon>Eurotiomycetidae</taxon>
        <taxon>Onygenales</taxon>
        <taxon>Ajellomycetaceae</taxon>
        <taxon>Histoplasma</taxon>
    </lineage>
</organism>
<evidence type="ECO:0000313" key="2">
    <source>
        <dbReference type="Proteomes" id="UP000008142"/>
    </source>
</evidence>
<accession>F0UFB8</accession>